<evidence type="ECO:0000256" key="2">
    <source>
        <dbReference type="ARBA" id="ARBA00004141"/>
    </source>
</evidence>
<sequence>MSLNEIWEAASAHPFSPVVPKDNQFSVGFSLLLIAFFLSGLFGLNRSFLSIASLGVPASLALGFGAVYMIFGTMADGEPIFSAVSSNAHHLYILLQCIGFAPQATVQITPDGLRVSVEEGRVVQGLAFLDKALFTSYTFNHLTETNNGNGGSGDNDDSSESTYYPHFVISLSALLETLKIFGTNDSSGTNKAAALNPAASSAFTTPTLLLDRSCTLQYFQYGSPLSITLTEVGVKTICELTTYEPDGGELDIPLQRDAIIMKIIMRSAWLHNAITELDATDPTILKVSASATKAPFFSLSASGGPFSESVVEFSIDQQQKNQTGAQQQSQAYHKVLADDGTSRSRARRAKLAPTVTETFLISPPSSIGSRIVQDYRFPLIRKAAQAMAVANKVSIRGDRQGVLSLQFMIELDERNKPSRENTSTSSGNVTFVDFRFVPLLDENNEAEVEPTDGEEEFDE</sequence>
<evidence type="ECO:0000256" key="10">
    <source>
        <dbReference type="ARBA" id="ARBA00023242"/>
    </source>
</evidence>
<dbReference type="Proteomes" id="UP000019804">
    <property type="component" value="Unassembled WGS sequence"/>
</dbReference>
<evidence type="ECO:0000256" key="6">
    <source>
        <dbReference type="ARBA" id="ARBA00022763"/>
    </source>
</evidence>
<dbReference type="GO" id="GO:0000077">
    <property type="term" value="P:DNA damage checkpoint signaling"/>
    <property type="evidence" value="ECO:0007669"/>
    <property type="project" value="InterPro"/>
</dbReference>
<evidence type="ECO:0000256" key="5">
    <source>
        <dbReference type="ARBA" id="ARBA00022692"/>
    </source>
</evidence>
<evidence type="ECO:0000256" key="8">
    <source>
        <dbReference type="ARBA" id="ARBA00023136"/>
    </source>
</evidence>
<evidence type="ECO:0000256" key="11">
    <source>
        <dbReference type="SAM" id="Phobius"/>
    </source>
</evidence>
<protein>
    <submittedName>
        <fullName evidence="12">Putative DNA repair protein Rad1</fullName>
    </submittedName>
</protein>
<accession>A0A017S995</accession>
<dbReference type="PANTHER" id="PTHR10870:SF0">
    <property type="entry name" value="CELL CYCLE CHECKPOINT PROTEIN RAD1"/>
    <property type="match status" value="1"/>
</dbReference>
<comment type="subcellular location">
    <subcellularLocation>
        <location evidence="2">Membrane</location>
        <topology evidence="2">Multi-pass membrane protein</topology>
    </subcellularLocation>
    <subcellularLocation>
        <location evidence="1">Nucleus</location>
    </subcellularLocation>
</comment>
<feature type="transmembrane region" description="Helical" evidence="11">
    <location>
        <begin position="25"/>
        <end position="44"/>
    </location>
</feature>
<dbReference type="HOGENOM" id="CLU_035332_0_0_1"/>
<dbReference type="Pfam" id="PF05251">
    <property type="entry name" value="Ost5"/>
    <property type="match status" value="1"/>
</dbReference>
<name>A0A017S995_ASPRC</name>
<dbReference type="Gene3D" id="3.70.10.10">
    <property type="match status" value="1"/>
</dbReference>
<comment type="similarity">
    <text evidence="4">Belongs to the rad1 family.</text>
</comment>
<dbReference type="GO" id="GO:0008250">
    <property type="term" value="C:oligosaccharyltransferase complex"/>
    <property type="evidence" value="ECO:0007669"/>
    <property type="project" value="InterPro"/>
</dbReference>
<dbReference type="RefSeq" id="XP_040636448.1">
    <property type="nucleotide sequence ID" value="XM_040787233.1"/>
</dbReference>
<reference evidence="13" key="1">
    <citation type="journal article" date="2014" name="Nat. Commun.">
        <title>Genomic adaptations of the halophilic Dead Sea filamentous fungus Eurotium rubrum.</title>
        <authorList>
            <person name="Kis-Papo T."/>
            <person name="Weig A.R."/>
            <person name="Riley R."/>
            <person name="Persoh D."/>
            <person name="Salamov A."/>
            <person name="Sun H."/>
            <person name="Lipzen A."/>
            <person name="Wasser S.P."/>
            <person name="Rambold G."/>
            <person name="Grigoriev I.V."/>
            <person name="Nevo E."/>
        </authorList>
    </citation>
    <scope>NUCLEOTIDE SEQUENCE [LARGE SCALE GENOMIC DNA]</scope>
    <source>
        <strain evidence="13">CBS 135680</strain>
    </source>
</reference>
<dbReference type="Pfam" id="PF02144">
    <property type="entry name" value="Rad1"/>
    <property type="match status" value="1"/>
</dbReference>
<dbReference type="InterPro" id="IPR007915">
    <property type="entry name" value="TMEM258/Ost5"/>
</dbReference>
<dbReference type="InterPro" id="IPR003021">
    <property type="entry name" value="Rad1_Rec1_Rad17"/>
</dbReference>
<proteinExistence type="inferred from homology"/>
<keyword evidence="6" id="KW-0227">DNA damage</keyword>
<evidence type="ECO:0000256" key="4">
    <source>
        <dbReference type="ARBA" id="ARBA00010991"/>
    </source>
</evidence>
<dbReference type="PANTHER" id="PTHR10870">
    <property type="entry name" value="CELL CYCLE CHECKPOINT PROTEIN RAD1"/>
    <property type="match status" value="1"/>
</dbReference>
<dbReference type="GeneID" id="63702357"/>
<organism evidence="12 13">
    <name type="scientific">Aspergillus ruber (strain CBS 135680)</name>
    <dbReference type="NCBI Taxonomy" id="1388766"/>
    <lineage>
        <taxon>Eukaryota</taxon>
        <taxon>Fungi</taxon>
        <taxon>Dikarya</taxon>
        <taxon>Ascomycota</taxon>
        <taxon>Pezizomycotina</taxon>
        <taxon>Eurotiomycetes</taxon>
        <taxon>Eurotiomycetidae</taxon>
        <taxon>Eurotiales</taxon>
        <taxon>Aspergillaceae</taxon>
        <taxon>Aspergillus</taxon>
        <taxon>Aspergillus subgen. Aspergillus</taxon>
    </lineage>
</organism>
<evidence type="ECO:0000256" key="7">
    <source>
        <dbReference type="ARBA" id="ARBA00022989"/>
    </source>
</evidence>
<feature type="transmembrane region" description="Helical" evidence="11">
    <location>
        <begin position="51"/>
        <end position="71"/>
    </location>
</feature>
<evidence type="ECO:0000313" key="13">
    <source>
        <dbReference type="Proteomes" id="UP000019804"/>
    </source>
</evidence>
<keyword evidence="8 11" id="KW-0472">Membrane</keyword>
<keyword evidence="10" id="KW-0539">Nucleus</keyword>
<keyword evidence="13" id="KW-1185">Reference proteome</keyword>
<dbReference type="OrthoDB" id="337581at2759"/>
<keyword evidence="7 11" id="KW-1133">Transmembrane helix</keyword>
<evidence type="ECO:0000256" key="1">
    <source>
        <dbReference type="ARBA" id="ARBA00004123"/>
    </source>
</evidence>
<gene>
    <name evidence="12" type="ORF">EURHEDRAFT_532742</name>
</gene>
<dbReference type="GO" id="GO:0006281">
    <property type="term" value="P:DNA repair"/>
    <property type="evidence" value="ECO:0007669"/>
    <property type="project" value="UniProtKB-KW"/>
</dbReference>
<evidence type="ECO:0000256" key="9">
    <source>
        <dbReference type="ARBA" id="ARBA00023204"/>
    </source>
</evidence>
<evidence type="ECO:0000313" key="12">
    <source>
        <dbReference type="EMBL" id="EYE92760.1"/>
    </source>
</evidence>
<comment type="similarity">
    <text evidence="3">Belongs to the OST5 family.</text>
</comment>
<keyword evidence="9" id="KW-0234">DNA repair</keyword>
<evidence type="ECO:0000256" key="3">
    <source>
        <dbReference type="ARBA" id="ARBA00009825"/>
    </source>
</evidence>
<dbReference type="GO" id="GO:0030896">
    <property type="term" value="C:checkpoint clamp complex"/>
    <property type="evidence" value="ECO:0007669"/>
    <property type="project" value="TreeGrafter"/>
</dbReference>
<dbReference type="PRINTS" id="PR01245">
    <property type="entry name" value="RAD1REC1"/>
</dbReference>
<keyword evidence="5 11" id="KW-0812">Transmembrane</keyword>
<dbReference type="STRING" id="1388766.A0A017S995"/>
<dbReference type="EMBL" id="KK088435">
    <property type="protein sequence ID" value="EYE92760.1"/>
    <property type="molecule type" value="Genomic_DNA"/>
</dbReference>
<dbReference type="AlphaFoldDB" id="A0A017S995"/>